<keyword evidence="2" id="KW-1133">Transmembrane helix</keyword>
<accession>A0A6I5ZRG4</accession>
<name>A0A6I5ZRG4_9FIRM</name>
<keyword evidence="2" id="KW-0472">Membrane</keyword>
<reference evidence="4 5" key="1">
    <citation type="submission" date="2019-11" db="EMBL/GenBank/DDBJ databases">
        <title>Genome sequence of Moorella glycerini DSM11254.</title>
        <authorList>
            <person name="Poehlein A."/>
            <person name="Boeer T."/>
            <person name="Daniel R."/>
        </authorList>
    </citation>
    <scope>NUCLEOTIDE SEQUENCE [LARGE SCALE GENOMIC DNA]</scope>
    <source>
        <strain evidence="4 5">DSM 11254</strain>
    </source>
</reference>
<keyword evidence="2" id="KW-0812">Transmembrane</keyword>
<dbReference type="Gene3D" id="3.40.50.2000">
    <property type="entry name" value="Glycogen Phosphorylase B"/>
    <property type="match status" value="1"/>
</dbReference>
<sequence length="413" mass="44674">MAGVDVQAARATPSDDKNGSQAGFKSGTGVASSYGFPTSDFRPPTSVFRVVISGYYGFQNAGDEAVLYSMIQALRSFVPGLEITVLSHCPEQTAASLNVNAVNRWRLTAITGAMRRADLVLSGGGSLFQDVTGPESLLYYLGVVVLARLLRKPVVVYAQGLGPLKRPWSRWLAGRVLNKVQLITLRDSESRQLLEEIGVRRPPVYVTADPVLGLEPENLDLRPAQKKWQEMGLKGQVAGISVRSWPGAGNCWPALARVADDLVTSGWQVLFLPFHFPADVDACRQVARLMHQPAAILRENLDLATIMGLMSQLQFLIGMRLHALILAAVMGVPFLALPYDPKVAAFARLVEQPAVGSLAGVTCMSLTAAVQEALARREEHGQRVRAAAAELRPRALDTARLVVEYLRKGAIGG</sequence>
<evidence type="ECO:0000313" key="4">
    <source>
        <dbReference type="EMBL" id="QGP92185.1"/>
    </source>
</evidence>
<dbReference type="PANTHER" id="PTHR36836:SF1">
    <property type="entry name" value="COLANIC ACID BIOSYNTHESIS PROTEIN WCAK"/>
    <property type="match status" value="1"/>
</dbReference>
<dbReference type="InterPro" id="IPR007345">
    <property type="entry name" value="Polysacch_pyruvyl_Trfase"/>
</dbReference>
<dbReference type="Pfam" id="PF04230">
    <property type="entry name" value="PS_pyruv_trans"/>
    <property type="match status" value="1"/>
</dbReference>
<keyword evidence="5" id="KW-1185">Reference proteome</keyword>
<evidence type="ECO:0000256" key="1">
    <source>
        <dbReference type="SAM" id="MobiDB-lite"/>
    </source>
</evidence>
<dbReference type="OrthoDB" id="3199616at2"/>
<organism evidence="4 5">
    <name type="scientific">Neomoorella glycerini</name>
    <dbReference type="NCBI Taxonomy" id="55779"/>
    <lineage>
        <taxon>Bacteria</taxon>
        <taxon>Bacillati</taxon>
        <taxon>Bacillota</taxon>
        <taxon>Clostridia</taxon>
        <taxon>Neomoorellales</taxon>
        <taxon>Neomoorellaceae</taxon>
        <taxon>Neomoorella</taxon>
    </lineage>
</organism>
<dbReference type="Proteomes" id="UP000425916">
    <property type="component" value="Chromosome"/>
</dbReference>
<feature type="domain" description="Polysaccharide pyruvyl transferase" evidence="3">
    <location>
        <begin position="60"/>
        <end position="341"/>
    </location>
</feature>
<dbReference type="NCBIfam" id="TIGR03609">
    <property type="entry name" value="S_layer_CsaB"/>
    <property type="match status" value="1"/>
</dbReference>
<dbReference type="RefSeq" id="WP_156272805.1">
    <property type="nucleotide sequence ID" value="NZ_CP046244.1"/>
</dbReference>
<proteinExistence type="predicted"/>
<dbReference type="GO" id="GO:0016740">
    <property type="term" value="F:transferase activity"/>
    <property type="evidence" value="ECO:0007669"/>
    <property type="project" value="UniProtKB-KW"/>
</dbReference>
<dbReference type="AlphaFoldDB" id="A0A6I5ZRG4"/>
<dbReference type="EMBL" id="CP046244">
    <property type="protein sequence ID" value="QGP92185.1"/>
    <property type="molecule type" value="Genomic_DNA"/>
</dbReference>
<evidence type="ECO:0000256" key="2">
    <source>
        <dbReference type="SAM" id="Phobius"/>
    </source>
</evidence>
<keyword evidence="4" id="KW-0808">Transferase</keyword>
<evidence type="ECO:0000313" key="5">
    <source>
        <dbReference type="Proteomes" id="UP000425916"/>
    </source>
</evidence>
<evidence type="ECO:0000259" key="3">
    <source>
        <dbReference type="Pfam" id="PF04230"/>
    </source>
</evidence>
<feature type="region of interest" description="Disordered" evidence="1">
    <location>
        <begin position="1"/>
        <end position="24"/>
    </location>
</feature>
<dbReference type="PANTHER" id="PTHR36836">
    <property type="entry name" value="COLANIC ACID BIOSYNTHESIS PROTEIN WCAK"/>
    <property type="match status" value="1"/>
</dbReference>
<dbReference type="SUPFAM" id="SSF53756">
    <property type="entry name" value="UDP-Glycosyltransferase/glycogen phosphorylase"/>
    <property type="match status" value="1"/>
</dbReference>
<feature type="transmembrane region" description="Helical" evidence="2">
    <location>
        <begin position="315"/>
        <end position="335"/>
    </location>
</feature>
<dbReference type="InterPro" id="IPR019896">
    <property type="entry name" value="Polysacch_pyruvyl_Trfase_CsaB"/>
</dbReference>
<protein>
    <submittedName>
        <fullName evidence="4">Polysaccharide pyruvyl transferase</fullName>
    </submittedName>
</protein>
<gene>
    <name evidence="4" type="ORF">MGLY_15490</name>
</gene>